<dbReference type="InterPro" id="IPR037171">
    <property type="entry name" value="NagB/RpiA_transferase-like"/>
</dbReference>
<sequence>MNDDRHAAPRRADGPADIHADETGAGVPHIPSKTVLRAGLLAARADRGGEERHAAARALAEWLAAVPEIAAARVVAAYVPVGSEPGPPDLPELLRGPGCRVLLPVLLPDNDLDWAEYTGPESLHRAGRGLHEPAGPQLGPDAVAEADAVVVPGLAVDGGGMRLGRGGGSYDRALARVRPDAFTVVLLHDGETVAEVPAEPHDRPVRAALTPGGGLVRFGR</sequence>
<feature type="region of interest" description="Disordered" evidence="5">
    <location>
        <begin position="1"/>
        <end position="29"/>
    </location>
</feature>
<dbReference type="NCBIfam" id="TIGR02727">
    <property type="entry name" value="MTHFS_bact"/>
    <property type="match status" value="1"/>
</dbReference>
<keyword evidence="3 4" id="KW-0067">ATP-binding</keyword>
<comment type="catalytic activity">
    <reaction evidence="4">
        <text>(6S)-5-formyl-5,6,7,8-tetrahydrofolate + ATP = (6R)-5,10-methenyltetrahydrofolate + ADP + phosphate</text>
        <dbReference type="Rhea" id="RHEA:10488"/>
        <dbReference type="ChEBI" id="CHEBI:30616"/>
        <dbReference type="ChEBI" id="CHEBI:43474"/>
        <dbReference type="ChEBI" id="CHEBI:57455"/>
        <dbReference type="ChEBI" id="CHEBI:57457"/>
        <dbReference type="ChEBI" id="CHEBI:456216"/>
        <dbReference type="EC" id="6.3.3.2"/>
    </reaction>
</comment>
<evidence type="ECO:0000256" key="5">
    <source>
        <dbReference type="SAM" id="MobiDB-lite"/>
    </source>
</evidence>
<keyword evidence="2 4" id="KW-0547">Nucleotide-binding</keyword>
<evidence type="ECO:0000256" key="3">
    <source>
        <dbReference type="ARBA" id="ARBA00022840"/>
    </source>
</evidence>
<evidence type="ECO:0000256" key="4">
    <source>
        <dbReference type="RuleBase" id="RU361279"/>
    </source>
</evidence>
<reference evidence="7" key="1">
    <citation type="journal article" date="2019" name="Int. J. Syst. Evol. Microbiol.">
        <title>The Global Catalogue of Microorganisms (GCM) 10K type strain sequencing project: providing services to taxonomists for standard genome sequencing and annotation.</title>
        <authorList>
            <consortium name="The Broad Institute Genomics Platform"/>
            <consortium name="The Broad Institute Genome Sequencing Center for Infectious Disease"/>
            <person name="Wu L."/>
            <person name="Ma J."/>
        </authorList>
    </citation>
    <scope>NUCLEOTIDE SEQUENCE [LARGE SCALE GENOMIC DNA]</scope>
    <source>
        <strain evidence="7">JCM 17986</strain>
    </source>
</reference>
<dbReference type="SUPFAM" id="SSF100950">
    <property type="entry name" value="NagB/RpiA/CoA transferase-like"/>
    <property type="match status" value="1"/>
</dbReference>
<comment type="cofactor">
    <cofactor evidence="4">
        <name>Mg(2+)</name>
        <dbReference type="ChEBI" id="CHEBI:18420"/>
    </cofactor>
</comment>
<dbReference type="EC" id="6.3.3.2" evidence="4"/>
<comment type="similarity">
    <text evidence="1 4">Belongs to the 5-formyltetrahydrofolate cyclo-ligase family.</text>
</comment>
<comment type="caution">
    <text evidence="6">The sequence shown here is derived from an EMBL/GenBank/DDBJ whole genome shotgun (WGS) entry which is preliminary data.</text>
</comment>
<dbReference type="EMBL" id="BAABHS010000009">
    <property type="protein sequence ID" value="GAA4962986.1"/>
    <property type="molecule type" value="Genomic_DNA"/>
</dbReference>
<dbReference type="InterPro" id="IPR024185">
    <property type="entry name" value="FTHF_cligase-like_sf"/>
</dbReference>
<dbReference type="PANTHER" id="PTHR23407:SF1">
    <property type="entry name" value="5-FORMYLTETRAHYDROFOLATE CYCLO-LIGASE"/>
    <property type="match status" value="1"/>
</dbReference>
<dbReference type="Pfam" id="PF01812">
    <property type="entry name" value="5-FTHF_cyc-lig"/>
    <property type="match status" value="1"/>
</dbReference>
<evidence type="ECO:0000256" key="2">
    <source>
        <dbReference type="ARBA" id="ARBA00022741"/>
    </source>
</evidence>
<dbReference type="Proteomes" id="UP001500466">
    <property type="component" value="Unassembled WGS sequence"/>
</dbReference>
<evidence type="ECO:0000256" key="1">
    <source>
        <dbReference type="ARBA" id="ARBA00010638"/>
    </source>
</evidence>
<dbReference type="PANTHER" id="PTHR23407">
    <property type="entry name" value="ATPASE INHIBITOR/5-FORMYLTETRAHYDROFOLATE CYCLO-LIGASE"/>
    <property type="match status" value="1"/>
</dbReference>
<gene>
    <name evidence="6" type="ORF">GCM10023205_28470</name>
</gene>
<dbReference type="PIRSF" id="PIRSF006806">
    <property type="entry name" value="FTHF_cligase"/>
    <property type="match status" value="1"/>
</dbReference>
<name>A0ABP9H7C3_9ACTN</name>
<organism evidence="6 7">
    <name type="scientific">Yinghuangia aomiensis</name>
    <dbReference type="NCBI Taxonomy" id="676205"/>
    <lineage>
        <taxon>Bacteria</taxon>
        <taxon>Bacillati</taxon>
        <taxon>Actinomycetota</taxon>
        <taxon>Actinomycetes</taxon>
        <taxon>Kitasatosporales</taxon>
        <taxon>Streptomycetaceae</taxon>
        <taxon>Yinghuangia</taxon>
    </lineage>
</organism>
<protein>
    <recommendedName>
        <fullName evidence="4">5-formyltetrahydrofolate cyclo-ligase</fullName>
        <ecNumber evidence="4">6.3.3.2</ecNumber>
    </recommendedName>
</protein>
<dbReference type="RefSeq" id="WP_345675805.1">
    <property type="nucleotide sequence ID" value="NZ_BAABHS010000009.1"/>
</dbReference>
<dbReference type="Gene3D" id="3.40.50.10420">
    <property type="entry name" value="NagB/RpiA/CoA transferase-like"/>
    <property type="match status" value="1"/>
</dbReference>
<proteinExistence type="inferred from homology"/>
<evidence type="ECO:0000313" key="6">
    <source>
        <dbReference type="EMBL" id="GAA4962986.1"/>
    </source>
</evidence>
<dbReference type="InterPro" id="IPR002698">
    <property type="entry name" value="FTHF_cligase"/>
</dbReference>
<evidence type="ECO:0000313" key="7">
    <source>
        <dbReference type="Proteomes" id="UP001500466"/>
    </source>
</evidence>
<keyword evidence="7" id="KW-1185">Reference proteome</keyword>
<keyword evidence="4" id="KW-0460">Magnesium</keyword>
<keyword evidence="4" id="KW-0479">Metal-binding</keyword>
<accession>A0ABP9H7C3</accession>
<feature type="compositionally biased region" description="Basic and acidic residues" evidence="5">
    <location>
        <begin position="1"/>
        <end position="22"/>
    </location>
</feature>